<feature type="domain" description="F-box" evidence="1">
    <location>
        <begin position="21"/>
        <end position="67"/>
    </location>
</feature>
<name>A0A2P2N047_RHIMU</name>
<sequence>MDRDGKLVVVKHRRNHPQQAEATEPSLPQEIIVEILSRLPVKSLCRFRCVSKSWLSLISSPQFAKTHLSLALKNKSFQSQRLRLIFSSNNLYSAEYESIGNDDYDADGESSVVAFEIDYPLKDKSNGWCRLLGYGQDNLGWFKMSEDEDDNPVTVKVDAPSSVNPRNWVEFWGSCNGLVCIAPDEDTLFLFNPTTGESKKIPDEPLSGAAGLGAHGFGYDSVSDDYKVVRIDGRTNVSVYSLRTDSWRRMGVFPYGDYVYDSGTLLNGAVHWAVKSGEGENAKYSISAFDLEKELFQELPAPDVGDTDSEFVVGALGKCLCMIHSRNYMHDDFWVMRKYGMGESWTRISISLSYICMAPLCLTKNGGALLVIDGRLVLYNLEKDTYKFLIVHGIPGGVGFEADTYIESLISPSSLMQKFDP</sequence>
<proteinExistence type="predicted"/>
<dbReference type="EMBL" id="GGEC01055365">
    <property type="protein sequence ID" value="MBX35849.1"/>
    <property type="molecule type" value="Transcribed_RNA"/>
</dbReference>
<evidence type="ECO:0000259" key="1">
    <source>
        <dbReference type="PROSITE" id="PS50181"/>
    </source>
</evidence>
<dbReference type="InterPro" id="IPR017451">
    <property type="entry name" value="F-box-assoc_interact_dom"/>
</dbReference>
<protein>
    <recommendedName>
        <fullName evidence="1">F-box domain-containing protein</fullName>
    </recommendedName>
</protein>
<dbReference type="Pfam" id="PF07734">
    <property type="entry name" value="FBA_1"/>
    <property type="match status" value="1"/>
</dbReference>
<reference evidence="2" key="1">
    <citation type="submission" date="2018-02" db="EMBL/GenBank/DDBJ databases">
        <title>Rhizophora mucronata_Transcriptome.</title>
        <authorList>
            <person name="Meera S.P."/>
            <person name="Sreeshan A."/>
            <person name="Augustine A."/>
        </authorList>
    </citation>
    <scope>NUCLEOTIDE SEQUENCE</scope>
    <source>
        <tissue evidence="2">Leaf</tissue>
    </source>
</reference>
<dbReference type="InterPro" id="IPR001810">
    <property type="entry name" value="F-box_dom"/>
</dbReference>
<dbReference type="PROSITE" id="PS50181">
    <property type="entry name" value="FBOX"/>
    <property type="match status" value="1"/>
</dbReference>
<dbReference type="NCBIfam" id="TIGR01640">
    <property type="entry name" value="F_box_assoc_1"/>
    <property type="match status" value="1"/>
</dbReference>
<dbReference type="Pfam" id="PF00646">
    <property type="entry name" value="F-box"/>
    <property type="match status" value="1"/>
</dbReference>
<dbReference type="PANTHER" id="PTHR31672:SF13">
    <property type="entry name" value="F-BOX PROTEIN CPR30-LIKE"/>
    <property type="match status" value="1"/>
</dbReference>
<dbReference type="InterPro" id="IPR050796">
    <property type="entry name" value="SCF_F-box_component"/>
</dbReference>
<accession>A0A2P2N047</accession>
<dbReference type="SUPFAM" id="SSF50965">
    <property type="entry name" value="Galactose oxidase, central domain"/>
    <property type="match status" value="1"/>
</dbReference>
<dbReference type="CDD" id="cd22157">
    <property type="entry name" value="F-box_AtFBW1-like"/>
    <property type="match status" value="1"/>
</dbReference>
<organism evidence="2">
    <name type="scientific">Rhizophora mucronata</name>
    <name type="common">Asiatic mangrove</name>
    <dbReference type="NCBI Taxonomy" id="61149"/>
    <lineage>
        <taxon>Eukaryota</taxon>
        <taxon>Viridiplantae</taxon>
        <taxon>Streptophyta</taxon>
        <taxon>Embryophyta</taxon>
        <taxon>Tracheophyta</taxon>
        <taxon>Spermatophyta</taxon>
        <taxon>Magnoliopsida</taxon>
        <taxon>eudicotyledons</taxon>
        <taxon>Gunneridae</taxon>
        <taxon>Pentapetalae</taxon>
        <taxon>rosids</taxon>
        <taxon>fabids</taxon>
        <taxon>Malpighiales</taxon>
        <taxon>Rhizophoraceae</taxon>
        <taxon>Rhizophora</taxon>
    </lineage>
</organism>
<dbReference type="InterPro" id="IPR011043">
    <property type="entry name" value="Gal_Oxase/kelch_b-propeller"/>
</dbReference>
<evidence type="ECO:0000313" key="2">
    <source>
        <dbReference type="EMBL" id="MBX35849.1"/>
    </source>
</evidence>
<dbReference type="PANTHER" id="PTHR31672">
    <property type="entry name" value="BNACNNG10540D PROTEIN"/>
    <property type="match status" value="1"/>
</dbReference>
<dbReference type="InterPro" id="IPR036047">
    <property type="entry name" value="F-box-like_dom_sf"/>
</dbReference>
<dbReference type="InterPro" id="IPR006527">
    <property type="entry name" value="F-box-assoc_dom_typ1"/>
</dbReference>
<dbReference type="Gene3D" id="1.20.1280.50">
    <property type="match status" value="1"/>
</dbReference>
<dbReference type="SUPFAM" id="SSF81383">
    <property type="entry name" value="F-box domain"/>
    <property type="match status" value="1"/>
</dbReference>
<dbReference type="SMART" id="SM00256">
    <property type="entry name" value="FBOX"/>
    <property type="match status" value="1"/>
</dbReference>
<dbReference type="AlphaFoldDB" id="A0A2P2N047"/>